<dbReference type="SUPFAM" id="SSF75304">
    <property type="entry name" value="Amidase signature (AS) enzymes"/>
    <property type="match status" value="1"/>
</dbReference>
<evidence type="ECO:0000259" key="2">
    <source>
        <dbReference type="Pfam" id="PF01425"/>
    </source>
</evidence>
<feature type="region of interest" description="Disordered" evidence="1">
    <location>
        <begin position="1"/>
        <end position="48"/>
    </location>
</feature>
<proteinExistence type="predicted"/>
<protein>
    <submittedName>
        <fullName evidence="3">Amidase</fullName>
    </submittedName>
</protein>
<name>A0A6I3J4L3_9ACTN</name>
<dbReference type="AlphaFoldDB" id="A0A6I3J4L3"/>
<sequence>MSSRRTSPSTPSSMPRRSTRPRSSRPGRRTPVADTPSPSLHHDDEPQDVGVSRRWVVNRIAWTSAAATAGAVLPAAPALARTGPAGPSSPLPEVKGKPKGDLTELTAAQIVGYIRKGRLTAADMVHAYVDRIEEHDDVYQAYVDRPSRKALVALAERRVSRVGPLAGIGLAPKDNFYTRDLLTEGGSLVYQGFRPTYNATAIKLLRRAGGLVLGKASMGPLAGGRATVYGTEIPTTRNAWTPDDVRYSPAGSSSGPGAAVAARIATAGIGTQTGGSIMGPAVAEGLTAVKPTFGRTSLHGVIPLTFTRDHVGPMCRDAMDAAMLLQVLAAPDPKDPRTQGLPAAPDYIRAATPVVRGKRTALRWKTRIGYWPGYLTTSDEATNKMRAATLRTLERMHNCSVIGEVTIPDDWDALTANPLGGSYAEPTPAFIDKLREDVRPFAQRLPRMLNGMLQSGDTYIRVQQARLLLAQRMMAQVFSSCDVLFTTSTGAFDSVGFPLLCMPTGFSPDPTTGYTVPRGVTLGAAPFGEQRLLSVAAAFQAETTFHLVRPPDPTSAGRADAAGPGRAARRVATVPALDEPDDLE</sequence>
<dbReference type="Gene3D" id="3.90.1300.10">
    <property type="entry name" value="Amidase signature (AS) domain"/>
    <property type="match status" value="1"/>
</dbReference>
<dbReference type="Pfam" id="PF01425">
    <property type="entry name" value="Amidase"/>
    <property type="match status" value="1"/>
</dbReference>
<dbReference type="EMBL" id="WLCI01000003">
    <property type="protein sequence ID" value="MTB93954.1"/>
    <property type="molecule type" value="Genomic_DNA"/>
</dbReference>
<keyword evidence="4" id="KW-1185">Reference proteome</keyword>
<evidence type="ECO:0000313" key="4">
    <source>
        <dbReference type="Proteomes" id="UP000433406"/>
    </source>
</evidence>
<feature type="region of interest" description="Disordered" evidence="1">
    <location>
        <begin position="548"/>
        <end position="584"/>
    </location>
</feature>
<dbReference type="InterPro" id="IPR036928">
    <property type="entry name" value="AS_sf"/>
</dbReference>
<dbReference type="InterPro" id="IPR023631">
    <property type="entry name" value="Amidase_dom"/>
</dbReference>
<evidence type="ECO:0000313" key="3">
    <source>
        <dbReference type="EMBL" id="MTB93954.1"/>
    </source>
</evidence>
<feature type="compositionally biased region" description="Basic residues" evidence="1">
    <location>
        <begin position="17"/>
        <end position="28"/>
    </location>
</feature>
<accession>A0A6I3J4L3</accession>
<feature type="compositionally biased region" description="Low complexity" evidence="1">
    <location>
        <begin position="1"/>
        <end position="16"/>
    </location>
</feature>
<dbReference type="InterPro" id="IPR006311">
    <property type="entry name" value="TAT_signal"/>
</dbReference>
<dbReference type="PANTHER" id="PTHR11895">
    <property type="entry name" value="TRANSAMIDASE"/>
    <property type="match status" value="1"/>
</dbReference>
<comment type="caution">
    <text evidence="3">The sequence shown here is derived from an EMBL/GenBank/DDBJ whole genome shotgun (WGS) entry which is preliminary data.</text>
</comment>
<dbReference type="InterPro" id="IPR000120">
    <property type="entry name" value="Amidase"/>
</dbReference>
<dbReference type="PROSITE" id="PS51318">
    <property type="entry name" value="TAT"/>
    <property type="match status" value="1"/>
</dbReference>
<evidence type="ECO:0000256" key="1">
    <source>
        <dbReference type="SAM" id="MobiDB-lite"/>
    </source>
</evidence>
<organism evidence="3 4">
    <name type="scientific">Nocardioides marmotae</name>
    <dbReference type="NCBI Taxonomy" id="2663857"/>
    <lineage>
        <taxon>Bacteria</taxon>
        <taxon>Bacillati</taxon>
        <taxon>Actinomycetota</taxon>
        <taxon>Actinomycetes</taxon>
        <taxon>Propionibacteriales</taxon>
        <taxon>Nocardioidaceae</taxon>
        <taxon>Nocardioides</taxon>
    </lineage>
</organism>
<reference evidence="3 4" key="1">
    <citation type="submission" date="2019-10" db="EMBL/GenBank/DDBJ databases">
        <title>Nocardioides novel species isolated from the excrement of Marmot.</title>
        <authorList>
            <person name="Zhang G."/>
        </authorList>
    </citation>
    <scope>NUCLEOTIDE SEQUENCE [LARGE SCALE GENOMIC DNA]</scope>
    <source>
        <strain evidence="4">zg-579</strain>
    </source>
</reference>
<gene>
    <name evidence="3" type="ORF">GGQ22_02560</name>
</gene>
<dbReference type="Proteomes" id="UP000433406">
    <property type="component" value="Unassembled WGS sequence"/>
</dbReference>
<feature type="domain" description="Amidase" evidence="2">
    <location>
        <begin position="123"/>
        <end position="489"/>
    </location>
</feature>
<feature type="compositionally biased region" description="Low complexity" evidence="1">
    <location>
        <begin position="556"/>
        <end position="576"/>
    </location>
</feature>
<dbReference type="GO" id="GO:0003824">
    <property type="term" value="F:catalytic activity"/>
    <property type="evidence" value="ECO:0007669"/>
    <property type="project" value="InterPro"/>
</dbReference>
<dbReference type="PANTHER" id="PTHR11895:SF176">
    <property type="entry name" value="AMIDASE AMID-RELATED"/>
    <property type="match status" value="1"/>
</dbReference>